<protein>
    <recommendedName>
        <fullName evidence="4">ABC transporter substrate-binding protein</fullName>
    </recommendedName>
</protein>
<dbReference type="InterPro" id="IPR006059">
    <property type="entry name" value="SBP"/>
</dbReference>
<dbReference type="Gene3D" id="3.40.190.10">
    <property type="entry name" value="Periplasmic binding protein-like II"/>
    <property type="match status" value="2"/>
</dbReference>
<feature type="signal peptide" evidence="1">
    <location>
        <begin position="1"/>
        <end position="22"/>
    </location>
</feature>
<dbReference type="SUPFAM" id="SSF53850">
    <property type="entry name" value="Periplasmic binding protein-like II"/>
    <property type="match status" value="1"/>
</dbReference>
<evidence type="ECO:0000313" key="3">
    <source>
        <dbReference type="Proteomes" id="UP000245202"/>
    </source>
</evidence>
<evidence type="ECO:0000313" key="2">
    <source>
        <dbReference type="EMBL" id="GBG11482.1"/>
    </source>
</evidence>
<dbReference type="EMBL" id="BDQX01000400">
    <property type="protein sequence ID" value="GBG11482.1"/>
    <property type="molecule type" value="Genomic_DNA"/>
</dbReference>
<dbReference type="AlphaFoldDB" id="A0A2R5EXP7"/>
<organism evidence="2 3">
    <name type="scientific">Paenibacillus agaridevorans</name>
    <dbReference type="NCBI Taxonomy" id="171404"/>
    <lineage>
        <taxon>Bacteria</taxon>
        <taxon>Bacillati</taxon>
        <taxon>Bacillota</taxon>
        <taxon>Bacilli</taxon>
        <taxon>Bacillales</taxon>
        <taxon>Paenibacillaceae</taxon>
        <taxon>Paenibacillus</taxon>
    </lineage>
</organism>
<keyword evidence="1" id="KW-0732">Signal</keyword>
<sequence length="501" mass="55392">MLQTACSILLAVSLLAACSGNATPGGSGSSPPPAATEKPREVIDIEMVMNSWGTLPPETGDFVVNKLKEELDINLKIVSETELMDKLNVRAAGNNLPDLMMFSSANDYRDYASRGLLADLTPHLGKLAQVKEFLGQGGFDKTTVNGKVYGVAKEPTLRTFSYWIRQDWLNNLGLPMPTTLDEFNDVLVAFTKNDPDGNKKNDTYGMTGIFTGLHAFTPIMTTFGAAPTYQIRNGEIVNFYSDPQLKEVLAYVQKLADEKVLDPELATNSGKMPLDKAFQGMAGVVYTTWADMVKDDKVKVWKTANPDAEWVIVPPFKDHAYGEAVDYVDAGGSSGYVALSKAAGSNEEKLSRILELLNYISHGEGLNLVQFGLEGEHFILDGDKVTLTEKSGDAGFSWIYQFTGRPEQSYLAAKFPNQVSWIDQAAGLPRLTVYNGFITQLEGVNYADRDRFIEEEFLKFVYNKRDINDFDQFVASLNSMFMLEQETEHAKQILSGLGYLK</sequence>
<feature type="chain" id="PRO_5015362101" description="ABC transporter substrate-binding protein" evidence="1">
    <location>
        <begin position="23"/>
        <end position="501"/>
    </location>
</feature>
<dbReference type="InterPro" id="IPR050490">
    <property type="entry name" value="Bact_solute-bd_prot1"/>
</dbReference>
<proteinExistence type="predicted"/>
<name>A0A2R5EXP7_9BACL</name>
<evidence type="ECO:0000256" key="1">
    <source>
        <dbReference type="SAM" id="SignalP"/>
    </source>
</evidence>
<dbReference type="PANTHER" id="PTHR43649">
    <property type="entry name" value="ARABINOSE-BINDING PROTEIN-RELATED"/>
    <property type="match status" value="1"/>
</dbReference>
<comment type="caution">
    <text evidence="2">The sequence shown here is derived from an EMBL/GenBank/DDBJ whole genome shotgun (WGS) entry which is preliminary data.</text>
</comment>
<keyword evidence="3" id="KW-1185">Reference proteome</keyword>
<reference evidence="2 3" key="1">
    <citation type="submission" date="2017-08" db="EMBL/GenBank/DDBJ databases">
        <title>Substantial Increase in Enzyme Production by Combined Drug-Resistance Mutations in Paenibacillus agaridevorans.</title>
        <authorList>
            <person name="Tanaka Y."/>
            <person name="Funane K."/>
            <person name="Hosaka T."/>
            <person name="Shiwa Y."/>
            <person name="Fujita N."/>
            <person name="Miyazaki T."/>
            <person name="Yoshikawa H."/>
            <person name="Murakami K."/>
            <person name="Kasahara K."/>
            <person name="Inaoka T."/>
            <person name="Hiraga Y."/>
            <person name="Ochi K."/>
        </authorList>
    </citation>
    <scope>NUCLEOTIDE SEQUENCE [LARGE SCALE GENOMIC DNA]</scope>
    <source>
        <strain evidence="2 3">T-3040</strain>
    </source>
</reference>
<gene>
    <name evidence="2" type="ORF">PAT3040_06303</name>
</gene>
<dbReference type="Proteomes" id="UP000245202">
    <property type="component" value="Unassembled WGS sequence"/>
</dbReference>
<evidence type="ECO:0008006" key="4">
    <source>
        <dbReference type="Google" id="ProtNLM"/>
    </source>
</evidence>
<dbReference type="PANTHER" id="PTHR43649:SF12">
    <property type="entry name" value="DIACETYLCHITOBIOSE BINDING PROTEIN DASA"/>
    <property type="match status" value="1"/>
</dbReference>
<dbReference type="Pfam" id="PF01547">
    <property type="entry name" value="SBP_bac_1"/>
    <property type="match status" value="1"/>
</dbReference>
<accession>A0A2R5EXP7</accession>